<feature type="domain" description="Phage head morphogenesis" evidence="1">
    <location>
        <begin position="199"/>
        <end position="303"/>
    </location>
</feature>
<evidence type="ECO:0000259" key="1">
    <source>
        <dbReference type="Pfam" id="PF04233"/>
    </source>
</evidence>
<evidence type="ECO:0000259" key="2">
    <source>
        <dbReference type="Pfam" id="PF18812"/>
    </source>
</evidence>
<feature type="domain" description="Phage-Barnase-EndoU-ColicinE5/D-RelE like nuclease 3" evidence="2">
    <location>
        <begin position="343"/>
        <end position="435"/>
    </location>
</feature>
<dbReference type="Pfam" id="PF18812">
    <property type="entry name" value="PBECR3"/>
    <property type="match status" value="1"/>
</dbReference>
<comment type="caution">
    <text evidence="3">The sequence shown here is derived from an EMBL/GenBank/DDBJ whole genome shotgun (WGS) entry which is preliminary data.</text>
</comment>
<gene>
    <name evidence="3" type="ORF">MWG07_11935</name>
</gene>
<dbReference type="InterPro" id="IPR006528">
    <property type="entry name" value="Phage_head_morphogenesis_dom"/>
</dbReference>
<protein>
    <submittedName>
        <fullName evidence="3">Minor capsid protein</fullName>
    </submittedName>
</protein>
<reference evidence="3" key="1">
    <citation type="journal article" date="2022" name="Gene">
        <title>A genome-led study on the pathogenesis of Fusobacterium necrophorum infections.</title>
        <authorList>
            <person name="Thapa G."/>
            <person name="Jayal A."/>
            <person name="Sikazwe E."/>
            <person name="Perry T."/>
            <person name="Mohammed Al Balushi A."/>
            <person name="Livingstone P."/>
        </authorList>
    </citation>
    <scope>NUCLEOTIDE SEQUENCE</scope>
    <source>
        <strain evidence="3">BRON_8</strain>
    </source>
</reference>
<evidence type="ECO:0000313" key="4">
    <source>
        <dbReference type="Proteomes" id="UP001173223"/>
    </source>
</evidence>
<proteinExistence type="predicted"/>
<evidence type="ECO:0000313" key="3">
    <source>
        <dbReference type="EMBL" id="MDK4512960.1"/>
    </source>
</evidence>
<accession>A0AAW6WE75</accession>
<dbReference type="Proteomes" id="UP001173223">
    <property type="component" value="Unassembled WGS sequence"/>
</dbReference>
<dbReference type="AlphaFoldDB" id="A0AAW6WE75"/>
<sequence length="447" mass="52484">MKKKQTNRYFLERFTKQENIAHEMSVKKQGQLKAIYREAKKELETDLAFFIERYSKENNLTVADMKKMLNTKERAEFRYTVEGYIKEIERLGADKEAGKEIKKELDILAGRTRVSRREGLIAGIKVELAKVSMKEKEVTGKHLENVVEFVYKDSMRILGNNTVAKLDPKLITNIVNQKWDSKNYSDRIWKNRKGLVRRVMKNVTNGIIQGHDFKKMSKRLAKDMNVGFYQARRLIETETTGALENAKGVVFREMGITKYQFIATIDDRTSEICRSLNGKVFEEKDRQIGVNCPFCHPFCRSVTVPYVDKEALERKIQEYKRLKEEVVIETAFPKEIQNVLEREFGKLNTTKVILRKERLQHIEERHPEVVEVIKNNFNEIIETPDYILKDEKNENTILLIHELDKKNLSTVVKLSLEEKYKNSVITSYKIRKGYLKNMMNNKIILKK</sequence>
<dbReference type="NCBIfam" id="TIGR01641">
    <property type="entry name" value="phageSPP1_gp7"/>
    <property type="match status" value="1"/>
</dbReference>
<name>A0AAW6WE75_9FUSO</name>
<dbReference type="InterPro" id="IPR041301">
    <property type="entry name" value="PBECR3"/>
</dbReference>
<reference evidence="3" key="2">
    <citation type="submission" date="2022-04" db="EMBL/GenBank/DDBJ databases">
        <authorList>
            <person name="Livingstone P.G."/>
        </authorList>
    </citation>
    <scope>NUCLEOTIDE SEQUENCE</scope>
    <source>
        <strain evidence="3">BRON_8</strain>
    </source>
</reference>
<dbReference type="Pfam" id="PF04233">
    <property type="entry name" value="Phage_Mu_F"/>
    <property type="match status" value="1"/>
</dbReference>
<keyword evidence="4" id="KW-1185">Reference proteome</keyword>
<organism evidence="3 4">
    <name type="scientific">Fusobacterium necrophorum</name>
    <dbReference type="NCBI Taxonomy" id="859"/>
    <lineage>
        <taxon>Bacteria</taxon>
        <taxon>Fusobacteriati</taxon>
        <taxon>Fusobacteriota</taxon>
        <taxon>Fusobacteriia</taxon>
        <taxon>Fusobacteriales</taxon>
        <taxon>Fusobacteriaceae</taxon>
        <taxon>Fusobacterium</taxon>
    </lineage>
</organism>
<dbReference type="EMBL" id="JAMGTK010000031">
    <property type="protein sequence ID" value="MDK4512960.1"/>
    <property type="molecule type" value="Genomic_DNA"/>
</dbReference>
<dbReference type="RefSeq" id="WP_285049437.1">
    <property type="nucleotide sequence ID" value="NZ_JAMGTK010000031.1"/>
</dbReference>